<keyword evidence="4" id="KW-0378">Hydrolase</keyword>
<dbReference type="PANTHER" id="PTHR46825:SF12">
    <property type="entry name" value="PENICILLIN-BINDING PROTEIN 4"/>
    <property type="match status" value="1"/>
</dbReference>
<dbReference type="InterPro" id="IPR001466">
    <property type="entry name" value="Beta-lactam-related"/>
</dbReference>
<reference evidence="4 5" key="1">
    <citation type="submission" date="2018-05" db="EMBL/GenBank/DDBJ databases">
        <title>Rhodohalobacter halophilus gen. nov., sp. nov., a moderately halophilic member of the family Balneolaceae.</title>
        <authorList>
            <person name="Liu Z.-W."/>
        </authorList>
    </citation>
    <scope>NUCLEOTIDE SEQUENCE [LARGE SCALE GENOMIC DNA]</scope>
    <source>
        <strain evidence="4 5">8A47</strain>
    </source>
</reference>
<keyword evidence="1" id="KW-1133">Transmembrane helix</keyword>
<dbReference type="Pfam" id="PF00144">
    <property type="entry name" value="Beta-lactamase"/>
    <property type="match status" value="1"/>
</dbReference>
<evidence type="ECO:0000256" key="1">
    <source>
        <dbReference type="SAM" id="Phobius"/>
    </source>
</evidence>
<accession>A0A316TVK8</accession>
<feature type="transmembrane region" description="Helical" evidence="1">
    <location>
        <begin position="391"/>
        <end position="410"/>
    </location>
</feature>
<feature type="signal peptide" evidence="2">
    <location>
        <begin position="1"/>
        <end position="18"/>
    </location>
</feature>
<feature type="transmembrane region" description="Helical" evidence="1">
    <location>
        <begin position="431"/>
        <end position="449"/>
    </location>
</feature>
<sequence length="494" mass="54644">MKIRSITFIIIISFLASANQHSETGESEVFGQNGFRQTMNQRIPVWMENYQVPGAAIALIQNGKVAWSEAYGLADKDDQIRMKAETIFRVESISKSVTARGVMKLVETGKIKLEDPVYKHLVSWEFPETEFDLKKVTIRHLLSHTSGLALGTLGLEYDPNEKKPSLRESLTREVKFIREPGTSFNYSNVGFNLLELLIEDVSGRSFADFMKDEVLSPLGMQHADFIWREDFPTRVPDGHKTGGESVPVYVYAEKGAGGLFANVKDIAAFVSSGMVDSMYSDDPVLSQKSLLELYMPVTEIDNVYSFVSDYYGLGHFIEILPNGKKAVFGGGQGNGWMSHFHIVPESGDGIVILTNSSRSWPLISSILSDWAQWAGVGSIGMGIIVKAMSGFWLLILLIFAGSVFHLGRVFRDCSRGNRKVKRQLKDYSVNQFVQLSLFVLLSAAIILSLTKEYLFITSVFPGAASWFLVALIILASVLLISGLTPPADCGTESS</sequence>
<organism evidence="4 5">
    <name type="scientific">Rhodohalobacter mucosus</name>
    <dbReference type="NCBI Taxonomy" id="2079485"/>
    <lineage>
        <taxon>Bacteria</taxon>
        <taxon>Pseudomonadati</taxon>
        <taxon>Balneolota</taxon>
        <taxon>Balneolia</taxon>
        <taxon>Balneolales</taxon>
        <taxon>Balneolaceae</taxon>
        <taxon>Rhodohalobacter</taxon>
    </lineage>
</organism>
<feature type="chain" id="PRO_5016255208" evidence="2">
    <location>
        <begin position="19"/>
        <end position="494"/>
    </location>
</feature>
<evidence type="ECO:0000313" key="5">
    <source>
        <dbReference type="Proteomes" id="UP000245533"/>
    </source>
</evidence>
<evidence type="ECO:0000259" key="3">
    <source>
        <dbReference type="Pfam" id="PF00144"/>
    </source>
</evidence>
<protein>
    <submittedName>
        <fullName evidence="4">Serine hydrolase</fullName>
    </submittedName>
</protein>
<name>A0A316TVK8_9BACT</name>
<proteinExistence type="predicted"/>
<gene>
    <name evidence="4" type="ORF">DDZ15_08405</name>
</gene>
<keyword evidence="2" id="KW-0732">Signal</keyword>
<dbReference type="EMBL" id="QGGB01000006">
    <property type="protein sequence ID" value="PWN06532.1"/>
    <property type="molecule type" value="Genomic_DNA"/>
</dbReference>
<feature type="transmembrane region" description="Helical" evidence="1">
    <location>
        <begin position="455"/>
        <end position="480"/>
    </location>
</feature>
<dbReference type="SUPFAM" id="SSF56601">
    <property type="entry name" value="beta-lactamase/transpeptidase-like"/>
    <property type="match status" value="1"/>
</dbReference>
<dbReference type="InterPro" id="IPR012338">
    <property type="entry name" value="Beta-lactam/transpept-like"/>
</dbReference>
<dbReference type="AlphaFoldDB" id="A0A316TVK8"/>
<evidence type="ECO:0000313" key="4">
    <source>
        <dbReference type="EMBL" id="PWN06532.1"/>
    </source>
</evidence>
<dbReference type="InterPro" id="IPR050491">
    <property type="entry name" value="AmpC-like"/>
</dbReference>
<keyword evidence="1" id="KW-0812">Transmembrane</keyword>
<dbReference type="Gene3D" id="3.40.710.10">
    <property type="entry name" value="DD-peptidase/beta-lactamase superfamily"/>
    <property type="match status" value="1"/>
</dbReference>
<comment type="caution">
    <text evidence="4">The sequence shown here is derived from an EMBL/GenBank/DDBJ whole genome shotgun (WGS) entry which is preliminary data.</text>
</comment>
<dbReference type="Proteomes" id="UP000245533">
    <property type="component" value="Unassembled WGS sequence"/>
</dbReference>
<keyword evidence="5" id="KW-1185">Reference proteome</keyword>
<keyword evidence="1" id="KW-0472">Membrane</keyword>
<feature type="domain" description="Beta-lactamase-related" evidence="3">
    <location>
        <begin position="47"/>
        <end position="358"/>
    </location>
</feature>
<dbReference type="GO" id="GO:0016787">
    <property type="term" value="F:hydrolase activity"/>
    <property type="evidence" value="ECO:0007669"/>
    <property type="project" value="UniProtKB-KW"/>
</dbReference>
<dbReference type="PANTHER" id="PTHR46825">
    <property type="entry name" value="D-ALANYL-D-ALANINE-CARBOXYPEPTIDASE/ENDOPEPTIDASE AMPH"/>
    <property type="match status" value="1"/>
</dbReference>
<evidence type="ECO:0000256" key="2">
    <source>
        <dbReference type="SAM" id="SignalP"/>
    </source>
</evidence>